<evidence type="ECO:0000313" key="4">
    <source>
        <dbReference type="Proteomes" id="UP000272942"/>
    </source>
</evidence>
<dbReference type="InterPro" id="IPR002687">
    <property type="entry name" value="Nop_dom"/>
</dbReference>
<organism evidence="3 4">
    <name type="scientific">Echinostoma caproni</name>
    <dbReference type="NCBI Taxonomy" id="27848"/>
    <lineage>
        <taxon>Eukaryota</taxon>
        <taxon>Metazoa</taxon>
        <taxon>Spiralia</taxon>
        <taxon>Lophotrochozoa</taxon>
        <taxon>Platyhelminthes</taxon>
        <taxon>Trematoda</taxon>
        <taxon>Digenea</taxon>
        <taxon>Plagiorchiida</taxon>
        <taxon>Echinostomata</taxon>
        <taxon>Echinostomatoidea</taxon>
        <taxon>Echinostomatidae</taxon>
        <taxon>Echinostoma</taxon>
    </lineage>
</organism>
<sequence length="324" mass="35417">MFFSQARDRYAIILGRRVKTLVPNLHTLLHSTLPHNTSVSGTKIMHLGDTLRPELVAARLITNAGSLPRLATMPTSRVLSLGASKSLFRKSGAVAANSTGLFGQITRDNTSLDTGQIADKVGNAADATASVSTNKSLVAAQLKSISANRIQPDTIRRKAARLLAAKSSLACIFYPKLFTNYIKLQAQRDRRKKYRKTKHKAWLLRKLSRSAGVHTIGTSGTHIRITEKMETVQPLSKLVDRPLTDNSSSSDSDNDLLSAQLNQPTTTSPMDEDECVTDEQPRKRRKVDRNSKTPPVGRCVPRSSTGSARRSLRVKPKPSIGVTG</sequence>
<feature type="compositionally biased region" description="Low complexity" evidence="1">
    <location>
        <begin position="245"/>
        <end position="258"/>
    </location>
</feature>
<keyword evidence="4" id="KW-1185">Reference proteome</keyword>
<dbReference type="Gene3D" id="1.10.246.90">
    <property type="entry name" value="Nop domain"/>
    <property type="match status" value="1"/>
</dbReference>
<dbReference type="OrthoDB" id="6780543at2759"/>
<dbReference type="InterPro" id="IPR036070">
    <property type="entry name" value="Nop_dom_sf"/>
</dbReference>
<evidence type="ECO:0000259" key="2">
    <source>
        <dbReference type="PROSITE" id="PS51358"/>
    </source>
</evidence>
<evidence type="ECO:0000256" key="1">
    <source>
        <dbReference type="SAM" id="MobiDB-lite"/>
    </source>
</evidence>
<accession>A0A3P8KRP0</accession>
<evidence type="ECO:0000313" key="3">
    <source>
        <dbReference type="EMBL" id="VDP82136.1"/>
    </source>
</evidence>
<dbReference type="InterPro" id="IPR042239">
    <property type="entry name" value="Nop_C"/>
</dbReference>
<feature type="region of interest" description="Disordered" evidence="1">
    <location>
        <begin position="238"/>
        <end position="324"/>
    </location>
</feature>
<dbReference type="AlphaFoldDB" id="A0A3P8KRP0"/>
<reference evidence="3 4" key="1">
    <citation type="submission" date="2018-11" db="EMBL/GenBank/DDBJ databases">
        <authorList>
            <consortium name="Pathogen Informatics"/>
        </authorList>
    </citation>
    <scope>NUCLEOTIDE SEQUENCE [LARGE SCALE GENOMIC DNA]</scope>
    <source>
        <strain evidence="3 4">Egypt</strain>
    </source>
</reference>
<feature type="domain" description="Nop" evidence="2">
    <location>
        <begin position="21"/>
        <end position="199"/>
    </location>
</feature>
<dbReference type="EMBL" id="UZAN01045143">
    <property type="protein sequence ID" value="VDP82136.1"/>
    <property type="molecule type" value="Genomic_DNA"/>
</dbReference>
<feature type="compositionally biased region" description="Polar residues" evidence="1">
    <location>
        <begin position="259"/>
        <end position="269"/>
    </location>
</feature>
<dbReference type="SUPFAM" id="SSF89124">
    <property type="entry name" value="Nop domain"/>
    <property type="match status" value="1"/>
</dbReference>
<protein>
    <recommendedName>
        <fullName evidence="2">Nop domain-containing protein</fullName>
    </recommendedName>
</protein>
<proteinExistence type="predicted"/>
<dbReference type="PROSITE" id="PS51358">
    <property type="entry name" value="NOP"/>
    <property type="match status" value="1"/>
</dbReference>
<name>A0A3P8KRP0_9TREM</name>
<gene>
    <name evidence="3" type="ORF">ECPE_LOCUS7833</name>
</gene>
<dbReference type="Proteomes" id="UP000272942">
    <property type="component" value="Unassembled WGS sequence"/>
</dbReference>
<dbReference type="Pfam" id="PF01798">
    <property type="entry name" value="Nop"/>
    <property type="match status" value="1"/>
</dbReference>